<dbReference type="Pfam" id="PF06054">
    <property type="entry name" value="CoiA_nuc"/>
    <property type="match status" value="1"/>
</dbReference>
<evidence type="ECO:0000313" key="2">
    <source>
        <dbReference type="EMBL" id="AUI71614.1"/>
    </source>
</evidence>
<keyword evidence="3" id="KW-1185">Reference proteome</keyword>
<gene>
    <name evidence="2" type="ORF">LA20249_05205</name>
</gene>
<proteinExistence type="predicted"/>
<accession>A0A2K9HGC6</accession>
<reference evidence="2 3" key="1">
    <citation type="submission" date="2016-12" db="EMBL/GenBank/DDBJ databases">
        <title>The whole genome sequencing and assembly of Lactobacillus alimentarius DSM 20249T strain.</title>
        <authorList>
            <person name="Lee Y.-J."/>
            <person name="Yi H."/>
            <person name="Bahn Y.-S."/>
            <person name="Kim J.F."/>
            <person name="Lee D.-W."/>
        </authorList>
    </citation>
    <scope>NUCLEOTIDE SEQUENCE [LARGE SCALE GENOMIC DNA]</scope>
    <source>
        <strain evidence="2 3">DSM 20249</strain>
    </source>
</reference>
<name>A0A2K9HGC6_9LACO</name>
<dbReference type="RefSeq" id="WP_057736804.1">
    <property type="nucleotide sequence ID" value="NZ_AZDQ01000003.1"/>
</dbReference>
<dbReference type="EMBL" id="CP018867">
    <property type="protein sequence ID" value="AUI71614.1"/>
    <property type="molecule type" value="Genomic_DNA"/>
</dbReference>
<dbReference type="KEGG" id="lali:LA20249_05205"/>
<organism evidence="2 3">
    <name type="scientific">Companilactobacillus alimentarius DSM 20249</name>
    <dbReference type="NCBI Taxonomy" id="1423720"/>
    <lineage>
        <taxon>Bacteria</taxon>
        <taxon>Bacillati</taxon>
        <taxon>Bacillota</taxon>
        <taxon>Bacilli</taxon>
        <taxon>Lactobacillales</taxon>
        <taxon>Lactobacillaceae</taxon>
        <taxon>Companilactobacillus</taxon>
    </lineage>
</organism>
<dbReference type="AlphaFoldDB" id="A0A2K9HGC6"/>
<dbReference type="STRING" id="1423720.FC67_GL000949"/>
<evidence type="ECO:0000259" key="1">
    <source>
        <dbReference type="Pfam" id="PF06054"/>
    </source>
</evidence>
<evidence type="ECO:0000313" key="3">
    <source>
        <dbReference type="Proteomes" id="UP000234653"/>
    </source>
</evidence>
<dbReference type="Proteomes" id="UP000234653">
    <property type="component" value="Chromosome"/>
</dbReference>
<sequence length="291" mass="35328">MYAALDKTGLLINACDALERNEYFCCKCQKRVKLISTNNRKYFRHENKKDNDLNEREIHLLGKKIIKTEIGKLKPHTLETEVYLKKIKQRPDILVDQRIAFEYQCANLDVEVLKKRVIGYHKANMKNIWILGGHYLSNKLKREHLKFIDYNDNFKYYILMLDSQQKCFRLFHHINFLGPFNRLIYQKETFSSDKFEKMFRTEFSGRILKDLLLDDYFLERIRRQNDIVTKEIKLNFYLKHNRPLEEYLKGRFFKPEAPIYKTPAWQRQCGQKNIFLDQPLIKYRYQKIPHQ</sequence>
<protein>
    <recommendedName>
        <fullName evidence="1">Competence protein CoiA nuclease-like domain-containing protein</fullName>
    </recommendedName>
</protein>
<dbReference type="InterPro" id="IPR010330">
    <property type="entry name" value="CoiA_nuc"/>
</dbReference>
<dbReference type="OrthoDB" id="3784230at2"/>
<feature type="domain" description="Competence protein CoiA nuclease-like" evidence="1">
    <location>
        <begin position="55"/>
        <end position="190"/>
    </location>
</feature>